<sequence>MTNPFETYDIDPREGPRAITERFRELLEEAPSADRDHLRTAWEELTLHPARRLRAAFGAHPSSGHTSPSRPPPPRAIPGLSAILRGDADASRAPDDTASTRSTNEMTGSARGADENQAREGLRQDPILFPPRK</sequence>
<dbReference type="EMBL" id="CP089984">
    <property type="protein sequence ID" value="WXB12535.1"/>
    <property type="molecule type" value="Genomic_DNA"/>
</dbReference>
<organism evidence="2 3">
    <name type="scientific">Pendulispora albinea</name>
    <dbReference type="NCBI Taxonomy" id="2741071"/>
    <lineage>
        <taxon>Bacteria</taxon>
        <taxon>Pseudomonadati</taxon>
        <taxon>Myxococcota</taxon>
        <taxon>Myxococcia</taxon>
        <taxon>Myxococcales</taxon>
        <taxon>Sorangiineae</taxon>
        <taxon>Pendulisporaceae</taxon>
        <taxon>Pendulispora</taxon>
    </lineage>
</organism>
<feature type="compositionally biased region" description="Polar residues" evidence="1">
    <location>
        <begin position="97"/>
        <end position="107"/>
    </location>
</feature>
<reference evidence="2 3" key="1">
    <citation type="submission" date="2021-12" db="EMBL/GenBank/DDBJ databases">
        <title>Discovery of the Pendulisporaceae a myxobacterial family with distinct sporulation behavior and unique specialized metabolism.</title>
        <authorList>
            <person name="Garcia R."/>
            <person name="Popoff A."/>
            <person name="Bader C.D."/>
            <person name="Loehr J."/>
            <person name="Walesch S."/>
            <person name="Walt C."/>
            <person name="Boldt J."/>
            <person name="Bunk B."/>
            <person name="Haeckl F.J.F.P.J."/>
            <person name="Gunesch A.P."/>
            <person name="Birkelbach J."/>
            <person name="Nuebel U."/>
            <person name="Pietschmann T."/>
            <person name="Bach T."/>
            <person name="Mueller R."/>
        </authorList>
    </citation>
    <scope>NUCLEOTIDE SEQUENCE [LARGE SCALE GENOMIC DNA]</scope>
    <source>
        <strain evidence="2 3">MSr11954</strain>
    </source>
</reference>
<feature type="region of interest" description="Disordered" evidence="1">
    <location>
        <begin position="53"/>
        <end position="133"/>
    </location>
</feature>
<dbReference type="RefSeq" id="WP_394822157.1">
    <property type="nucleotide sequence ID" value="NZ_CP089984.1"/>
</dbReference>
<accession>A0ABZ2LQC0</accession>
<dbReference type="Proteomes" id="UP001370348">
    <property type="component" value="Chromosome"/>
</dbReference>
<evidence type="ECO:0000256" key="1">
    <source>
        <dbReference type="SAM" id="MobiDB-lite"/>
    </source>
</evidence>
<keyword evidence="3" id="KW-1185">Reference proteome</keyword>
<name>A0ABZ2LQC0_9BACT</name>
<feature type="compositionally biased region" description="Basic and acidic residues" evidence="1">
    <location>
        <begin position="112"/>
        <end position="123"/>
    </location>
</feature>
<feature type="compositionally biased region" description="Basic and acidic residues" evidence="1">
    <location>
        <begin position="86"/>
        <end position="95"/>
    </location>
</feature>
<evidence type="ECO:0000313" key="2">
    <source>
        <dbReference type="EMBL" id="WXB12535.1"/>
    </source>
</evidence>
<proteinExistence type="predicted"/>
<evidence type="ECO:0000313" key="3">
    <source>
        <dbReference type="Proteomes" id="UP001370348"/>
    </source>
</evidence>
<protein>
    <submittedName>
        <fullName evidence="2">Uncharacterized protein</fullName>
    </submittedName>
</protein>
<gene>
    <name evidence="2" type="ORF">LZC94_32395</name>
</gene>